<protein>
    <recommendedName>
        <fullName evidence="1">SLH domain-containing protein</fullName>
    </recommendedName>
</protein>
<evidence type="ECO:0000259" key="1">
    <source>
        <dbReference type="PROSITE" id="PS51272"/>
    </source>
</evidence>
<dbReference type="Pfam" id="PF00395">
    <property type="entry name" value="SLH"/>
    <property type="match status" value="2"/>
</dbReference>
<dbReference type="EMBL" id="VSSQ01001996">
    <property type="protein sequence ID" value="MPM12603.1"/>
    <property type="molecule type" value="Genomic_DNA"/>
</dbReference>
<reference evidence="2" key="1">
    <citation type="submission" date="2019-08" db="EMBL/GenBank/DDBJ databases">
        <authorList>
            <person name="Kucharzyk K."/>
            <person name="Murdoch R.W."/>
            <person name="Higgins S."/>
            <person name="Loffler F."/>
        </authorList>
    </citation>
    <scope>NUCLEOTIDE SEQUENCE</scope>
</reference>
<dbReference type="PANTHER" id="PTHR43308">
    <property type="entry name" value="OUTER MEMBRANE PROTEIN ALPHA-RELATED"/>
    <property type="match status" value="1"/>
</dbReference>
<feature type="domain" description="SLH" evidence="1">
    <location>
        <begin position="88"/>
        <end position="151"/>
    </location>
</feature>
<name>A0A644XEJ7_9ZZZZ</name>
<comment type="caution">
    <text evidence="2">The sequence shown here is derived from an EMBL/GenBank/DDBJ whole genome shotgun (WGS) entry which is preliminary data.</text>
</comment>
<dbReference type="InterPro" id="IPR051465">
    <property type="entry name" value="Cell_Envelope_Struct_Comp"/>
</dbReference>
<dbReference type="AlphaFoldDB" id="A0A644XEJ7"/>
<organism evidence="2">
    <name type="scientific">bioreactor metagenome</name>
    <dbReference type="NCBI Taxonomy" id="1076179"/>
    <lineage>
        <taxon>unclassified sequences</taxon>
        <taxon>metagenomes</taxon>
        <taxon>ecological metagenomes</taxon>
    </lineage>
</organism>
<feature type="domain" description="SLH" evidence="1">
    <location>
        <begin position="24"/>
        <end position="87"/>
    </location>
</feature>
<accession>A0A644XEJ7</accession>
<evidence type="ECO:0000313" key="2">
    <source>
        <dbReference type="EMBL" id="MPM12603.1"/>
    </source>
</evidence>
<dbReference type="InterPro" id="IPR001119">
    <property type="entry name" value="SLH_dom"/>
</dbReference>
<dbReference type="PROSITE" id="PS51272">
    <property type="entry name" value="SLH"/>
    <property type="match status" value="2"/>
</dbReference>
<proteinExistence type="predicted"/>
<gene>
    <name evidence="2" type="ORF">SDC9_58957</name>
</gene>
<sequence length="681" mass="70503">MKKRILAMLLAAAVCFGAFGYTLPAAEAFSDVTDADTATAVAVLAGMGIVSGYSDGLYHPGDTLTRAQFSKLAVLAENHGDQLTQSAYRSLFSDVGSSHWAHSYVNLAYTEGLVNGYGNGTFGPDDPVTVAQAVTIVLRILGYTTSDVGPFWPEDYMAKASKLGLLDGITKSSGEYLNRGETARLICSMLNSETNSGKDYLDSYASSVVTDAVVVDNDAEADDGTLGTALVYTGNDLTYYEQTLAVANDLVGTARGTLLLDKSNKVIGFVPNDDKTVTITISEAKADSLTSSAGKTYDIPGTAAAILEDNDTTYSTAWYDLVAGDQVTLFYASAGDVELVVRASTEKYEGIMLTGLYESASPSSSNPSTISILGISLDVTTSAAKTLKAFSVGDRITVVLNASGDIASVYSATSKSTVNIGVLGSGKVALACGLVATGDIDTDADTGTLVSVSASALGELDASSVSATTTSKLSVASASLGSYSLAEGVTIYEHVGDAPVSKIDLSDILTATVSADKIDYYHTNSSGKVDILLLDDVTGNQYTYGILKVGSVSGGSAKEETDYTLTTVAVENSDGTSSKCTTVKNLTGNVPGGIAVTSDGELAGVITLSRALGISHSDFDGSDSVTVSGHTVPIAADVQVYNDVTDSWVTLSEAMAFSDSFIVYYDHTLTTGAQVRVIVAQ</sequence>